<dbReference type="SUPFAM" id="SSF49464">
    <property type="entry name" value="Carboxypeptidase regulatory domain-like"/>
    <property type="match status" value="1"/>
</dbReference>
<dbReference type="InterPro" id="IPR013784">
    <property type="entry name" value="Carb-bd-like_fold"/>
</dbReference>
<dbReference type="Pfam" id="PF13620">
    <property type="entry name" value="CarboxypepD_reg"/>
    <property type="match status" value="1"/>
</dbReference>
<feature type="domain" description="Bacterial repeat" evidence="1">
    <location>
        <begin position="272"/>
        <end position="347"/>
    </location>
</feature>
<dbReference type="InterPro" id="IPR044060">
    <property type="entry name" value="Bacterial_rp_domain"/>
</dbReference>
<dbReference type="GO" id="GO:0030246">
    <property type="term" value="F:carbohydrate binding"/>
    <property type="evidence" value="ECO:0007669"/>
    <property type="project" value="InterPro"/>
</dbReference>
<dbReference type="SUPFAM" id="SSF49452">
    <property type="entry name" value="Starch-binding domain-like"/>
    <property type="match status" value="1"/>
</dbReference>
<reference evidence="2" key="1">
    <citation type="submission" date="2016-10" db="EMBL/GenBank/DDBJ databases">
        <title>Sequence of Gallionella enrichment culture.</title>
        <authorList>
            <person name="Poehlein A."/>
            <person name="Muehling M."/>
            <person name="Daniel R."/>
        </authorList>
    </citation>
    <scope>NUCLEOTIDE SEQUENCE</scope>
</reference>
<evidence type="ECO:0000313" key="2">
    <source>
        <dbReference type="EMBL" id="OIQ72134.1"/>
    </source>
</evidence>
<gene>
    <name evidence="2" type="ORF">GALL_462440</name>
</gene>
<name>A0A1J5PKS1_9ZZZZ</name>
<dbReference type="InterPro" id="IPR008969">
    <property type="entry name" value="CarboxyPept-like_regulatory"/>
</dbReference>
<dbReference type="EMBL" id="MLJW01003403">
    <property type="protein sequence ID" value="OIQ72134.1"/>
    <property type="molecule type" value="Genomic_DNA"/>
</dbReference>
<evidence type="ECO:0000259" key="1">
    <source>
        <dbReference type="Pfam" id="PF18998"/>
    </source>
</evidence>
<sequence length="563" mass="56963">MPNVGISVGGNFWSVGSANYSVYSQSLTSDASGNYSVALLVNNSYSASLTPVAGSGYVATSISPLDVSTTVVKNLLLNPAFTLSGTVKSTSGVAISNIKVCSSSGPTSKCSTSDASGLYSLTGLDSGTYSLGISRSGTTNIATPASFSISSVITNLAITANTNQDITVPVVTLSGKTTDNNGVAVPNVGISVGGNFWSVGSANYSVYSQSLTSDASGNYSVALLANNSYSITITPPTGSLFVPANLTGYDMTVSKIQNIILSKTVSQYQLFVTVTGTGSGSVSASPVGFTCSNGKCGWYYDSGTTVNLGATPNAGSTFAGWSGGGCSGTAGCTVNSGATVTATFTATTSVIAADLVAGWNLLGNGSDGTVDVATAFGDATKISTVWKWVSGANPGWAFYTPLQVDGGAAYAASKGYNFLTTIKAGEGFWVNAKQAVTMPVATGHLLPTVAFRDGTGTADANALPQGWSLIAVGDNPTPRNFVNGILSPLGTPPTAGAPAASTLTTLWSWNAGNVTTSPGWFFYSPALDNNGGLANYVTSKGYLDFGAMSKTLDAAVGFWVNHP</sequence>
<comment type="caution">
    <text evidence="2">The sequence shown here is derived from an EMBL/GenBank/DDBJ whole genome shotgun (WGS) entry which is preliminary data.</text>
</comment>
<dbReference type="AlphaFoldDB" id="A0A1J5PKS1"/>
<organism evidence="2">
    <name type="scientific">mine drainage metagenome</name>
    <dbReference type="NCBI Taxonomy" id="410659"/>
    <lineage>
        <taxon>unclassified sequences</taxon>
        <taxon>metagenomes</taxon>
        <taxon>ecological metagenomes</taxon>
    </lineage>
</organism>
<dbReference type="Pfam" id="PF18998">
    <property type="entry name" value="Flg_new_2"/>
    <property type="match status" value="1"/>
</dbReference>
<accession>A0A1J5PKS1</accession>
<proteinExistence type="predicted"/>
<protein>
    <submittedName>
        <fullName evidence="2">Cna protein B-type domain protein</fullName>
    </submittedName>
</protein>